<name>A0A2R5F9T9_9PROT</name>
<dbReference type="PROSITE" id="PS50931">
    <property type="entry name" value="HTH_LYSR"/>
    <property type="match status" value="1"/>
</dbReference>
<evidence type="ECO:0000313" key="7">
    <source>
        <dbReference type="Proteomes" id="UP000245081"/>
    </source>
</evidence>
<keyword evidence="2" id="KW-0805">Transcription regulation</keyword>
<feature type="domain" description="HTH lysR-type" evidence="5">
    <location>
        <begin position="2"/>
        <end position="59"/>
    </location>
</feature>
<keyword evidence="7" id="KW-1185">Reference proteome</keyword>
<evidence type="ECO:0000256" key="2">
    <source>
        <dbReference type="ARBA" id="ARBA00023015"/>
    </source>
</evidence>
<keyword evidence="4" id="KW-0804">Transcription</keyword>
<dbReference type="Proteomes" id="UP000245081">
    <property type="component" value="Unassembled WGS sequence"/>
</dbReference>
<dbReference type="InterPro" id="IPR000847">
    <property type="entry name" value="LysR_HTH_N"/>
</dbReference>
<dbReference type="PANTHER" id="PTHR30537">
    <property type="entry name" value="HTH-TYPE TRANSCRIPTIONAL REGULATOR"/>
    <property type="match status" value="1"/>
</dbReference>
<evidence type="ECO:0000256" key="4">
    <source>
        <dbReference type="ARBA" id="ARBA00023163"/>
    </source>
</evidence>
<evidence type="ECO:0000256" key="1">
    <source>
        <dbReference type="ARBA" id="ARBA00009437"/>
    </source>
</evidence>
<dbReference type="FunFam" id="3.40.190.290:FF:000001">
    <property type="entry name" value="Transcriptional regulator, LysR family"/>
    <property type="match status" value="1"/>
</dbReference>
<dbReference type="InterPro" id="IPR005119">
    <property type="entry name" value="LysR_subst-bd"/>
</dbReference>
<dbReference type="InterPro" id="IPR036388">
    <property type="entry name" value="WH-like_DNA-bd_sf"/>
</dbReference>
<proteinExistence type="inferred from homology"/>
<dbReference type="EMBL" id="BDOQ01000013">
    <property type="protein sequence ID" value="GBG15002.1"/>
    <property type="molecule type" value="Genomic_DNA"/>
</dbReference>
<sequence>MINLADLKLFIRVSETGNISASARGLGQTPASASAAIKRLERQVGSQLFARSTRSLRLTQAGEDFLQYCVQSTQLLEEGIANLKRGREALSGEIHLGAPSDLGRDRLDEELEPFRREHPQIRVVMHLSDTIQDLYRNQIDLVLRYGVMRDSSLIALKLCDNRRVVCCSPEYIARMGRPETFEALQQHNCICFYRSGKIFNDWRLTLDGRERIVQVHGDRAADDGALVRQWALQGTGIAFKSHLDVERDLAAGRLVDLFPTAQTEPLPLYIVYPNRKYQPSRLQALIRYLQQQFPPAL</sequence>
<reference evidence="6 7" key="1">
    <citation type="journal article" date="2018" name="Environ. Microbiol.">
        <title>Isolation and genomic characterization of Novimethylophilus kurashikiensis gen. nov. sp. nov., a new lanthanide-dependent methylotrophic species of Methylophilaceae.</title>
        <authorList>
            <person name="Lv H."/>
            <person name="Sahin N."/>
            <person name="Tani A."/>
        </authorList>
    </citation>
    <scope>NUCLEOTIDE SEQUENCE [LARGE SCALE GENOMIC DNA]</scope>
    <source>
        <strain evidence="6 7">La2-4</strain>
    </source>
</reference>
<evidence type="ECO:0000256" key="3">
    <source>
        <dbReference type="ARBA" id="ARBA00023125"/>
    </source>
</evidence>
<dbReference type="AlphaFoldDB" id="A0A2R5F9T9"/>
<dbReference type="GO" id="GO:0003700">
    <property type="term" value="F:DNA-binding transcription factor activity"/>
    <property type="evidence" value="ECO:0007669"/>
    <property type="project" value="InterPro"/>
</dbReference>
<dbReference type="Gene3D" id="1.10.10.10">
    <property type="entry name" value="Winged helix-like DNA-binding domain superfamily/Winged helix DNA-binding domain"/>
    <property type="match status" value="1"/>
</dbReference>
<organism evidence="6 7">
    <name type="scientific">Novimethylophilus kurashikiensis</name>
    <dbReference type="NCBI Taxonomy" id="1825523"/>
    <lineage>
        <taxon>Bacteria</taxon>
        <taxon>Pseudomonadati</taxon>
        <taxon>Pseudomonadota</taxon>
        <taxon>Betaproteobacteria</taxon>
        <taxon>Nitrosomonadales</taxon>
        <taxon>Methylophilaceae</taxon>
        <taxon>Novimethylophilus</taxon>
    </lineage>
</organism>
<evidence type="ECO:0000259" key="5">
    <source>
        <dbReference type="PROSITE" id="PS50931"/>
    </source>
</evidence>
<keyword evidence="3" id="KW-0238">DNA-binding</keyword>
<gene>
    <name evidence="6" type="ORF">NMK_2603</name>
</gene>
<dbReference type="PANTHER" id="PTHR30537:SF21">
    <property type="entry name" value="HTH-TYPE TRANSCRIPTIONAL REGULATOR SINR-RELATED"/>
    <property type="match status" value="1"/>
</dbReference>
<dbReference type="Pfam" id="PF00126">
    <property type="entry name" value="HTH_1"/>
    <property type="match status" value="1"/>
</dbReference>
<comment type="similarity">
    <text evidence="1">Belongs to the LysR transcriptional regulatory family.</text>
</comment>
<dbReference type="FunFam" id="1.10.10.10:FF:000001">
    <property type="entry name" value="LysR family transcriptional regulator"/>
    <property type="match status" value="1"/>
</dbReference>
<dbReference type="InterPro" id="IPR036390">
    <property type="entry name" value="WH_DNA-bd_sf"/>
</dbReference>
<dbReference type="GO" id="GO:0043565">
    <property type="term" value="F:sequence-specific DNA binding"/>
    <property type="evidence" value="ECO:0007669"/>
    <property type="project" value="TreeGrafter"/>
</dbReference>
<comment type="caution">
    <text evidence="6">The sequence shown here is derived from an EMBL/GenBank/DDBJ whole genome shotgun (WGS) entry which is preliminary data.</text>
</comment>
<accession>A0A2R5F9T9</accession>
<evidence type="ECO:0000313" key="6">
    <source>
        <dbReference type="EMBL" id="GBG15002.1"/>
    </source>
</evidence>
<dbReference type="GO" id="GO:0006351">
    <property type="term" value="P:DNA-templated transcription"/>
    <property type="evidence" value="ECO:0007669"/>
    <property type="project" value="TreeGrafter"/>
</dbReference>
<dbReference type="CDD" id="cd08422">
    <property type="entry name" value="PBP2_CrgA_like"/>
    <property type="match status" value="1"/>
</dbReference>
<dbReference type="Pfam" id="PF03466">
    <property type="entry name" value="LysR_substrate"/>
    <property type="match status" value="1"/>
</dbReference>
<dbReference type="SUPFAM" id="SSF53850">
    <property type="entry name" value="Periplasmic binding protein-like II"/>
    <property type="match status" value="1"/>
</dbReference>
<dbReference type="InterPro" id="IPR058163">
    <property type="entry name" value="LysR-type_TF_proteobact-type"/>
</dbReference>
<dbReference type="Gene3D" id="3.40.190.290">
    <property type="match status" value="1"/>
</dbReference>
<protein>
    <submittedName>
        <fullName evidence="6">LysR family transcriptional regulator</fullName>
    </submittedName>
</protein>
<dbReference type="SUPFAM" id="SSF46785">
    <property type="entry name" value="Winged helix' DNA-binding domain"/>
    <property type="match status" value="1"/>
</dbReference>